<evidence type="ECO:0000259" key="2">
    <source>
        <dbReference type="Pfam" id="PF13676"/>
    </source>
</evidence>
<dbReference type="GO" id="GO:0007165">
    <property type="term" value="P:signal transduction"/>
    <property type="evidence" value="ECO:0007669"/>
    <property type="project" value="InterPro"/>
</dbReference>
<organism evidence="3">
    <name type="scientific">Hellea balneolensis</name>
    <dbReference type="NCBI Taxonomy" id="287478"/>
    <lineage>
        <taxon>Bacteria</taxon>
        <taxon>Pseudomonadati</taxon>
        <taxon>Pseudomonadota</taxon>
        <taxon>Alphaproteobacteria</taxon>
        <taxon>Maricaulales</taxon>
        <taxon>Robiginitomaculaceae</taxon>
        <taxon>Hellea</taxon>
    </lineage>
</organism>
<dbReference type="AlphaFoldDB" id="A0A7C3FZW2"/>
<dbReference type="Gene3D" id="1.25.40.10">
    <property type="entry name" value="Tetratricopeptide repeat domain"/>
    <property type="match status" value="1"/>
</dbReference>
<dbReference type="SUPFAM" id="SSF52200">
    <property type="entry name" value="Toll/Interleukin receptor TIR domain"/>
    <property type="match status" value="1"/>
</dbReference>
<keyword evidence="1" id="KW-0472">Membrane</keyword>
<dbReference type="Gene3D" id="3.40.50.10140">
    <property type="entry name" value="Toll/interleukin-1 receptor homology (TIR) domain"/>
    <property type="match status" value="1"/>
</dbReference>
<dbReference type="Pfam" id="PF13676">
    <property type="entry name" value="TIR_2"/>
    <property type="match status" value="1"/>
</dbReference>
<dbReference type="SUPFAM" id="SSF48452">
    <property type="entry name" value="TPR-like"/>
    <property type="match status" value="1"/>
</dbReference>
<feature type="transmembrane region" description="Helical" evidence="1">
    <location>
        <begin position="196"/>
        <end position="218"/>
    </location>
</feature>
<keyword evidence="3" id="KW-0675">Receptor</keyword>
<reference evidence="3" key="1">
    <citation type="journal article" date="2020" name="mSystems">
        <title>Genome- and Community-Level Interaction Insights into Carbon Utilization and Element Cycling Functions of Hydrothermarchaeota in Hydrothermal Sediment.</title>
        <authorList>
            <person name="Zhou Z."/>
            <person name="Liu Y."/>
            <person name="Xu W."/>
            <person name="Pan J."/>
            <person name="Luo Z.H."/>
            <person name="Li M."/>
        </authorList>
    </citation>
    <scope>NUCLEOTIDE SEQUENCE [LARGE SCALE GENOMIC DNA]</scope>
    <source>
        <strain evidence="3">HyVt-489</strain>
    </source>
</reference>
<dbReference type="InterPro" id="IPR011990">
    <property type="entry name" value="TPR-like_helical_dom_sf"/>
</dbReference>
<protein>
    <submittedName>
        <fullName evidence="3">Toll/interleukin-1 receptor domain-containing protein</fullName>
    </submittedName>
</protein>
<sequence>MGTDYTYKAFISYSHADEKWGRWLHRRLESYHIPQHLTGKMQAEGTIPKRLKPIFRDREDLAAADDLGGKIEQALAASENLIVICSPAAANSRWVGQEIMSFKRQNKGAKIFCLIVDGEPFASGAELTNECFPKALRFDIDQAGELSEIPAEPLAADIRPHADGKRLGVLKLISGILGVGLDDLIQRDLQKSRRRVMTITATASTAVLIMAGLTGFALNARKDAEARRSEAEGLVDFMLGDLRDNLEPVGRLNVLNGVALKALGYYESQDTSTLSCEATSHKARAYYLQARILVGKAEYEAAEISAAQAKTLMQDKATECTKSHQFIINHAHAEQWAVTPMWERALASINTRDNSTDVETLLNQALNGFQKSKQILLSAHRNAEHIFNIDYELADVELLIGKSYLYLGYYEEADDHLRAGLQHINFYIKEYPYDAHKTRDQNLQAHRVLDKWADLLSWKADIAENQGHYSEALNIIEQYRPIYEQFSNEQESRDWEAYRAALGATYSMARIRTKNNQFNISAQLLAELD</sequence>
<evidence type="ECO:0000313" key="3">
    <source>
        <dbReference type="EMBL" id="HFB55390.1"/>
    </source>
</evidence>
<gene>
    <name evidence="3" type="ORF">ENJ46_05645</name>
</gene>
<feature type="non-terminal residue" evidence="3">
    <location>
        <position position="529"/>
    </location>
</feature>
<evidence type="ECO:0000256" key="1">
    <source>
        <dbReference type="SAM" id="Phobius"/>
    </source>
</evidence>
<proteinExistence type="predicted"/>
<feature type="domain" description="TIR" evidence="2">
    <location>
        <begin position="10"/>
        <end position="118"/>
    </location>
</feature>
<keyword evidence="1" id="KW-0812">Transmembrane</keyword>
<dbReference type="EMBL" id="DRMN01000369">
    <property type="protein sequence ID" value="HFB55390.1"/>
    <property type="molecule type" value="Genomic_DNA"/>
</dbReference>
<keyword evidence="1" id="KW-1133">Transmembrane helix</keyword>
<accession>A0A7C3FZW2</accession>
<dbReference type="InterPro" id="IPR000157">
    <property type="entry name" value="TIR_dom"/>
</dbReference>
<dbReference type="InterPro" id="IPR035897">
    <property type="entry name" value="Toll_tir_struct_dom_sf"/>
</dbReference>
<name>A0A7C3FZW2_9PROT</name>
<comment type="caution">
    <text evidence="3">The sequence shown here is derived from an EMBL/GenBank/DDBJ whole genome shotgun (WGS) entry which is preliminary data.</text>
</comment>
<dbReference type="Proteomes" id="UP000886042">
    <property type="component" value="Unassembled WGS sequence"/>
</dbReference>